<keyword evidence="1" id="KW-0812">Transmembrane</keyword>
<reference evidence="2 3" key="1">
    <citation type="submission" date="2017-05" db="EMBL/GenBank/DDBJ databases">
        <authorList>
            <person name="Varghese N."/>
            <person name="Submissions S."/>
        </authorList>
    </citation>
    <scope>NUCLEOTIDE SEQUENCE [LARGE SCALE GENOMIC DNA]</scope>
    <source>
        <strain evidence="2 3">CGMCC 1.7287</strain>
    </source>
</reference>
<keyword evidence="1" id="KW-1133">Transmembrane helix</keyword>
<dbReference type="RefSeq" id="WP_239039480.1">
    <property type="nucleotide sequence ID" value="NZ_BAAAEY010000001.1"/>
</dbReference>
<comment type="caution">
    <text evidence="2">The sequence shown here is derived from an EMBL/GenBank/DDBJ whole genome shotgun (WGS) entry which is preliminary data.</text>
</comment>
<keyword evidence="1" id="KW-0472">Membrane</keyword>
<evidence type="ECO:0008006" key="4">
    <source>
        <dbReference type="Google" id="ProtNLM"/>
    </source>
</evidence>
<protein>
    <recommendedName>
        <fullName evidence="4">Phage shock protein B</fullName>
    </recommendedName>
</protein>
<evidence type="ECO:0000313" key="2">
    <source>
        <dbReference type="EMBL" id="SMR71425.1"/>
    </source>
</evidence>
<accession>A0ABY1RX71</accession>
<dbReference type="Proteomes" id="UP001159257">
    <property type="component" value="Unassembled WGS sequence"/>
</dbReference>
<keyword evidence="3" id="KW-1185">Reference proteome</keyword>
<organism evidence="2 3">
    <name type="scientific">Marinobacterium sediminicola</name>
    <dbReference type="NCBI Taxonomy" id="518898"/>
    <lineage>
        <taxon>Bacteria</taxon>
        <taxon>Pseudomonadati</taxon>
        <taxon>Pseudomonadota</taxon>
        <taxon>Gammaproteobacteria</taxon>
        <taxon>Oceanospirillales</taxon>
        <taxon>Oceanospirillaceae</taxon>
        <taxon>Marinobacterium</taxon>
    </lineage>
</organism>
<evidence type="ECO:0000313" key="3">
    <source>
        <dbReference type="Proteomes" id="UP001159257"/>
    </source>
</evidence>
<name>A0ABY1RX71_9GAMM</name>
<proteinExistence type="predicted"/>
<dbReference type="EMBL" id="FXWV01000002">
    <property type="protein sequence ID" value="SMR71425.1"/>
    <property type="molecule type" value="Genomic_DNA"/>
</dbReference>
<gene>
    <name evidence="2" type="ORF">SAMN04487964_102101</name>
</gene>
<evidence type="ECO:0000256" key="1">
    <source>
        <dbReference type="SAM" id="Phobius"/>
    </source>
</evidence>
<sequence>MDALSIFIIVLSVILAVAFKWVLIRKIRHWMDQDLINQLAGGSQALKDRLHEHHQQLLTQGVKRSELHERLQEFARDSEPAQD</sequence>
<feature type="transmembrane region" description="Helical" evidence="1">
    <location>
        <begin position="6"/>
        <end position="23"/>
    </location>
</feature>